<dbReference type="InterPro" id="IPR017115">
    <property type="entry name" value="Tellurite_resistance_TerA"/>
</dbReference>
<accession>A0ABW0PK11</accession>
<proteinExistence type="predicted"/>
<dbReference type="InterPro" id="IPR003325">
    <property type="entry name" value="TerD"/>
</dbReference>
<organism evidence="3 4">
    <name type="scientific">Massilia jejuensis</name>
    <dbReference type="NCBI Taxonomy" id="648894"/>
    <lineage>
        <taxon>Bacteria</taxon>
        <taxon>Pseudomonadati</taxon>
        <taxon>Pseudomonadota</taxon>
        <taxon>Betaproteobacteria</taxon>
        <taxon>Burkholderiales</taxon>
        <taxon>Oxalobacteraceae</taxon>
        <taxon>Telluria group</taxon>
        <taxon>Massilia</taxon>
    </lineage>
</organism>
<evidence type="ECO:0000313" key="4">
    <source>
        <dbReference type="Proteomes" id="UP001596031"/>
    </source>
</evidence>
<comment type="caution">
    <text evidence="3">The sequence shown here is derived from an EMBL/GenBank/DDBJ whole genome shotgun (WGS) entry which is preliminary data.</text>
</comment>
<dbReference type="PANTHER" id="PTHR32097">
    <property type="entry name" value="CAMP-BINDING PROTEIN 1-RELATED"/>
    <property type="match status" value="1"/>
</dbReference>
<dbReference type="CDD" id="cd06974">
    <property type="entry name" value="TerD_like"/>
    <property type="match status" value="2"/>
</dbReference>
<feature type="domain" description="TerD" evidence="2">
    <location>
        <begin position="28"/>
        <end position="164"/>
    </location>
</feature>
<evidence type="ECO:0000259" key="2">
    <source>
        <dbReference type="Pfam" id="PF02342"/>
    </source>
</evidence>
<reference evidence="4" key="1">
    <citation type="journal article" date="2019" name="Int. J. Syst. Evol. Microbiol.">
        <title>The Global Catalogue of Microorganisms (GCM) 10K type strain sequencing project: providing services to taxonomists for standard genome sequencing and annotation.</title>
        <authorList>
            <consortium name="The Broad Institute Genomics Platform"/>
            <consortium name="The Broad Institute Genome Sequencing Center for Infectious Disease"/>
            <person name="Wu L."/>
            <person name="Ma J."/>
        </authorList>
    </citation>
    <scope>NUCLEOTIDE SEQUENCE [LARGE SCALE GENOMIC DNA]</scope>
    <source>
        <strain evidence="4">CCUG 38813</strain>
    </source>
</reference>
<keyword evidence="1" id="KW-0778">Tellurium resistance</keyword>
<sequence length="425" mass="44803">MNNFARGQKGKLADLGVGNSFAVDLDIQAPGMSVDVSCFGLDAADKLSDDRYMVFYNQLASPGDAVRLELRTGGARFNVNLDALPGTIAKLVFVAAIDGAQTMRALGASSLTLGSALRFPWSGSDFGDEKAVIVAEIYRKDGQWRFGAVGQGFNGGLAKLLEHFGGAQAAPASNTPAAAPQAAPAPAAPKISLSKVTLEKRGDKVSLDKRGGAGFGRIHVNLNWNQSGLSTAPAPAPVPEKTGLLGRLSGAVSGAMGGAMGGRRRSGGIDLDLGCMFELADGRKGLVQALGNAWGDYDGAPYIKLDADDRTGTNTGGENLYINGDQFAQIRRAIIFTFIYEGVPNWSATDGVVTIAVPNQAPIEVRLDGGGSQMMCAIAMIDNQSGQLQVTKMAEYFEQQGRTSAHEMMDRRFNFGLRWKTGSKD</sequence>
<dbReference type="InterPro" id="IPR051324">
    <property type="entry name" value="Stress/Tellurium_Resist"/>
</dbReference>
<dbReference type="Gene3D" id="2.60.60.30">
    <property type="entry name" value="sav2460 like domains"/>
    <property type="match status" value="1"/>
</dbReference>
<dbReference type="PIRSF" id="PIRSF037118">
    <property type="entry name" value="Tellurite_resistance_TerA"/>
    <property type="match status" value="1"/>
</dbReference>
<keyword evidence="4" id="KW-1185">Reference proteome</keyword>
<gene>
    <name evidence="3" type="ORF">ACFPOU_17930</name>
</gene>
<evidence type="ECO:0000256" key="1">
    <source>
        <dbReference type="ARBA" id="ARBA00022686"/>
    </source>
</evidence>
<dbReference type="PANTHER" id="PTHR32097:SF3">
    <property type="entry name" value="TELLURITE RESISTANCE PROTEIN"/>
    <property type="match status" value="1"/>
</dbReference>
<dbReference type="Pfam" id="PF02342">
    <property type="entry name" value="TerD"/>
    <property type="match status" value="1"/>
</dbReference>
<protein>
    <submittedName>
        <fullName evidence="3">TerD family protein</fullName>
    </submittedName>
</protein>
<dbReference type="EMBL" id="JBHSMS010000058">
    <property type="protein sequence ID" value="MFC5512984.1"/>
    <property type="molecule type" value="Genomic_DNA"/>
</dbReference>
<evidence type="ECO:0000313" key="3">
    <source>
        <dbReference type="EMBL" id="MFC5512984.1"/>
    </source>
</evidence>
<name>A0ABW0PK11_9BURK</name>
<dbReference type="RefSeq" id="WP_379724274.1">
    <property type="nucleotide sequence ID" value="NZ_JBHSMS010000058.1"/>
</dbReference>
<dbReference type="Proteomes" id="UP001596031">
    <property type="component" value="Unassembled WGS sequence"/>
</dbReference>